<dbReference type="Proteomes" id="UP000324222">
    <property type="component" value="Unassembled WGS sequence"/>
</dbReference>
<protein>
    <submittedName>
        <fullName evidence="1">Uncharacterized protein</fullName>
    </submittedName>
</protein>
<keyword evidence="2" id="KW-1185">Reference proteome</keyword>
<evidence type="ECO:0000313" key="1">
    <source>
        <dbReference type="EMBL" id="MPC55062.1"/>
    </source>
</evidence>
<organism evidence="1 2">
    <name type="scientific">Portunus trituberculatus</name>
    <name type="common">Swimming crab</name>
    <name type="synonym">Neptunus trituberculatus</name>
    <dbReference type="NCBI Taxonomy" id="210409"/>
    <lineage>
        <taxon>Eukaryota</taxon>
        <taxon>Metazoa</taxon>
        <taxon>Ecdysozoa</taxon>
        <taxon>Arthropoda</taxon>
        <taxon>Crustacea</taxon>
        <taxon>Multicrustacea</taxon>
        <taxon>Malacostraca</taxon>
        <taxon>Eumalacostraca</taxon>
        <taxon>Eucarida</taxon>
        <taxon>Decapoda</taxon>
        <taxon>Pleocyemata</taxon>
        <taxon>Brachyura</taxon>
        <taxon>Eubrachyura</taxon>
        <taxon>Portunoidea</taxon>
        <taxon>Portunidae</taxon>
        <taxon>Portuninae</taxon>
        <taxon>Portunus</taxon>
    </lineage>
</organism>
<dbReference type="EMBL" id="VSRR010012853">
    <property type="protein sequence ID" value="MPC55062.1"/>
    <property type="molecule type" value="Genomic_DNA"/>
</dbReference>
<evidence type="ECO:0000313" key="2">
    <source>
        <dbReference type="Proteomes" id="UP000324222"/>
    </source>
</evidence>
<sequence length="139" mass="15815">MLKIQSSLHQHLSALSDRCPKRTSSPVNCWNDWSKKINQGIKASEISIATLFTVRDTEYNRQTFDVSRVTFSITSRRAAWLPCTTNTPRTTGRLLVAQPLPREHGDTLQHSGVVIILHSLFPETQTTYSQRCKQVLYSI</sequence>
<name>A0A5B7G814_PORTR</name>
<proteinExistence type="predicted"/>
<dbReference type="AlphaFoldDB" id="A0A5B7G814"/>
<gene>
    <name evidence="1" type="ORF">E2C01_048994</name>
</gene>
<reference evidence="1 2" key="1">
    <citation type="submission" date="2019-05" db="EMBL/GenBank/DDBJ databases">
        <title>Another draft genome of Portunus trituberculatus and its Hox gene families provides insights of decapod evolution.</title>
        <authorList>
            <person name="Jeong J.-H."/>
            <person name="Song I."/>
            <person name="Kim S."/>
            <person name="Choi T."/>
            <person name="Kim D."/>
            <person name="Ryu S."/>
            <person name="Kim W."/>
        </authorList>
    </citation>
    <scope>NUCLEOTIDE SEQUENCE [LARGE SCALE GENOMIC DNA]</scope>
    <source>
        <tissue evidence="1">Muscle</tissue>
    </source>
</reference>
<comment type="caution">
    <text evidence="1">The sequence shown here is derived from an EMBL/GenBank/DDBJ whole genome shotgun (WGS) entry which is preliminary data.</text>
</comment>
<accession>A0A5B7G814</accession>